<dbReference type="EMBL" id="JAENHL010000007">
    <property type="protein sequence ID" value="MBK1867620.1"/>
    <property type="molecule type" value="Genomic_DNA"/>
</dbReference>
<comment type="caution">
    <text evidence="1">The sequence shown here is derived from an EMBL/GenBank/DDBJ whole genome shotgun (WGS) entry which is preliminary data.</text>
</comment>
<reference evidence="1" key="1">
    <citation type="submission" date="2021-01" db="EMBL/GenBank/DDBJ databases">
        <authorList>
            <person name="Sun Q."/>
        </authorList>
    </citation>
    <scope>NUCLEOTIDE SEQUENCE</scope>
    <source>
        <strain evidence="1">YIM B02566</strain>
    </source>
</reference>
<gene>
    <name evidence="1" type="primary">mnmA</name>
    <name evidence="1" type="ORF">JHL16_14780</name>
</gene>
<dbReference type="Proteomes" id="UP000616151">
    <property type="component" value="Unassembled WGS sequence"/>
</dbReference>
<evidence type="ECO:0000313" key="1">
    <source>
        <dbReference type="EMBL" id="MBK1867620.1"/>
    </source>
</evidence>
<dbReference type="EC" id="2.8.1.13" evidence="1"/>
<protein>
    <submittedName>
        <fullName evidence="1">tRNA 2-thiouridine(34) synthase MnmA</fullName>
        <ecNumber evidence="1">2.8.1.13</ecNumber>
    </submittedName>
</protein>
<organism evidence="1 2">
    <name type="scientific">Taklimakanibacter albus</name>
    <dbReference type="NCBI Taxonomy" id="2800327"/>
    <lineage>
        <taxon>Bacteria</taxon>
        <taxon>Pseudomonadati</taxon>
        <taxon>Pseudomonadota</taxon>
        <taxon>Alphaproteobacteria</taxon>
        <taxon>Hyphomicrobiales</taxon>
        <taxon>Aestuariivirgaceae</taxon>
        <taxon>Taklimakanibacter</taxon>
    </lineage>
</organism>
<accession>A0ACC5R4M2</accession>
<keyword evidence="1" id="KW-0808">Transferase</keyword>
<proteinExistence type="predicted"/>
<keyword evidence="2" id="KW-1185">Reference proteome</keyword>
<name>A0ACC5R4M2_9HYPH</name>
<sequence>MTQSDGLLEHVRATIGLPGEPGSTRIVCAMSGGVDSSVAAALLKRAGYDVVGITLQLYDHGEAVKRKGACCAGQDIHDARRVASQLGIPHYVLDFESRFREAVIDDFVDSYVNGFTPVPCIRCNQTVKFADLLSRAQDLDAAALVTGHYIESRPRPDGSGRRDLYTPADIARDQSYFLFATTQKQIDYLRFPLGALPKSETRRIATEIGLAVADKPDSQDICFVPEGRYGDLIAKLRPDAAEPGDIVHQDGRVLGRHKGTVNFTVGQRRGLGIAEGDPLYVVRIEPETRRVVVGPREALLRHDIALSQVNWLGEQPIDSQGQSIFAKIRSTRPPVEAEIRRAEDSVLVGIAQGEYGVSPGQACVLYEKPGPGARVLGGGFISRGFPTAGNRRLPEALSVVT</sequence>
<evidence type="ECO:0000313" key="2">
    <source>
        <dbReference type="Proteomes" id="UP000616151"/>
    </source>
</evidence>